<dbReference type="SUPFAM" id="SSF55874">
    <property type="entry name" value="ATPase domain of HSP90 chaperone/DNA topoisomerase II/histidine kinase"/>
    <property type="match status" value="1"/>
</dbReference>
<dbReference type="PANTHER" id="PTHR35526">
    <property type="entry name" value="ANTI-SIGMA-F FACTOR RSBW-RELATED"/>
    <property type="match status" value="1"/>
</dbReference>
<evidence type="ECO:0000256" key="1">
    <source>
        <dbReference type="ARBA" id="ARBA00022527"/>
    </source>
</evidence>
<keyword evidence="4" id="KW-0067">ATP-binding</keyword>
<evidence type="ECO:0000259" key="3">
    <source>
        <dbReference type="Pfam" id="PF13581"/>
    </source>
</evidence>
<reference evidence="4 5" key="1">
    <citation type="submission" date="2024-10" db="EMBL/GenBank/DDBJ databases">
        <title>The Natural Products Discovery Center: Release of the First 8490 Sequenced Strains for Exploring Actinobacteria Biosynthetic Diversity.</title>
        <authorList>
            <person name="Kalkreuter E."/>
            <person name="Kautsar S.A."/>
            <person name="Yang D."/>
            <person name="Bader C.D."/>
            <person name="Teijaro C.N."/>
            <person name="Fluegel L."/>
            <person name="Davis C.M."/>
            <person name="Simpson J.R."/>
            <person name="Lauterbach L."/>
            <person name="Steele A.D."/>
            <person name="Gui C."/>
            <person name="Meng S."/>
            <person name="Li G."/>
            <person name="Viehrig K."/>
            <person name="Ye F."/>
            <person name="Su P."/>
            <person name="Kiefer A.F."/>
            <person name="Nichols A."/>
            <person name="Cepeda A.J."/>
            <person name="Yan W."/>
            <person name="Fan B."/>
            <person name="Jiang Y."/>
            <person name="Adhikari A."/>
            <person name="Zheng C.-J."/>
            <person name="Schuster L."/>
            <person name="Cowan T.M."/>
            <person name="Smanski M.J."/>
            <person name="Chevrette M.G."/>
            <person name="De Carvalho L.P.S."/>
            <person name="Shen B."/>
        </authorList>
    </citation>
    <scope>NUCLEOTIDE SEQUENCE [LARGE SCALE GENOMIC DNA]</scope>
    <source>
        <strain evidence="4 5">NPDC001390</strain>
    </source>
</reference>
<dbReference type="InterPro" id="IPR036890">
    <property type="entry name" value="HATPase_C_sf"/>
</dbReference>
<keyword evidence="1" id="KW-0723">Serine/threonine-protein kinase</keyword>
<feature type="domain" description="Histidine kinase/HSP90-like ATPase" evidence="3">
    <location>
        <begin position="25"/>
        <end position="129"/>
    </location>
</feature>
<proteinExistence type="predicted"/>
<dbReference type="RefSeq" id="WP_351080308.1">
    <property type="nucleotide sequence ID" value="NZ_JBEOZG010000009.1"/>
</dbReference>
<keyword evidence="5" id="KW-1185">Reference proteome</keyword>
<dbReference type="Pfam" id="PF13581">
    <property type="entry name" value="HATPase_c_2"/>
    <property type="match status" value="1"/>
</dbReference>
<dbReference type="Proteomes" id="UP001602058">
    <property type="component" value="Unassembled WGS sequence"/>
</dbReference>
<dbReference type="Gene3D" id="3.30.565.10">
    <property type="entry name" value="Histidine kinase-like ATPase, C-terminal domain"/>
    <property type="match status" value="1"/>
</dbReference>
<protein>
    <submittedName>
        <fullName evidence="4">ATP-binding protein</fullName>
    </submittedName>
</protein>
<organism evidence="4 5">
    <name type="scientific">Streptomyces bluensis</name>
    <dbReference type="NCBI Taxonomy" id="33897"/>
    <lineage>
        <taxon>Bacteria</taxon>
        <taxon>Bacillati</taxon>
        <taxon>Actinomycetota</taxon>
        <taxon>Actinomycetes</taxon>
        <taxon>Kitasatosporales</taxon>
        <taxon>Streptomycetaceae</taxon>
        <taxon>Streptomyces</taxon>
    </lineage>
</organism>
<evidence type="ECO:0000313" key="5">
    <source>
        <dbReference type="Proteomes" id="UP001602058"/>
    </source>
</evidence>
<dbReference type="InterPro" id="IPR050267">
    <property type="entry name" value="Anti-sigma-factor_SerPK"/>
</dbReference>
<evidence type="ECO:0000313" key="4">
    <source>
        <dbReference type="EMBL" id="MFF4521065.1"/>
    </source>
</evidence>
<keyword evidence="1" id="KW-0418">Kinase</keyword>
<gene>
    <name evidence="4" type="ORF">ACFY1D_06365</name>
</gene>
<dbReference type="GO" id="GO:0005524">
    <property type="term" value="F:ATP binding"/>
    <property type="evidence" value="ECO:0007669"/>
    <property type="project" value="UniProtKB-KW"/>
</dbReference>
<dbReference type="PANTHER" id="PTHR35526:SF3">
    <property type="entry name" value="ANTI-SIGMA-F FACTOR RSBW"/>
    <property type="match status" value="1"/>
</dbReference>
<evidence type="ECO:0000256" key="2">
    <source>
        <dbReference type="SAM" id="MobiDB-lite"/>
    </source>
</evidence>
<comment type="caution">
    <text evidence="4">The sequence shown here is derived from an EMBL/GenBank/DDBJ whole genome shotgun (WGS) entry which is preliminary data.</text>
</comment>
<keyword evidence="4" id="KW-0547">Nucleotide-binding</keyword>
<name>A0ABW6UCA5_9ACTN</name>
<dbReference type="CDD" id="cd16936">
    <property type="entry name" value="HATPase_RsbW-like"/>
    <property type="match status" value="1"/>
</dbReference>
<feature type="region of interest" description="Disordered" evidence="2">
    <location>
        <begin position="1"/>
        <end position="30"/>
    </location>
</feature>
<sequence>MREQYRVDTAERPTVPGRDRRGPRNPREAREAVRRVLSEHTAGTGCDEDVLSDALLVVSELTTNAMLHGGGVTDFDVGLVGRDLYVSVSDADHRLPVTSAAVDDHGRWRTGGRGWPIVRRLSRDVAVSPLPAGGKRITALIPLRPMRAVPVGKGASPAGHVR</sequence>
<dbReference type="EMBL" id="JBIAWJ010000002">
    <property type="protein sequence ID" value="MFF4521065.1"/>
    <property type="molecule type" value="Genomic_DNA"/>
</dbReference>
<accession>A0ABW6UCA5</accession>
<keyword evidence="1" id="KW-0808">Transferase</keyword>
<dbReference type="InterPro" id="IPR003594">
    <property type="entry name" value="HATPase_dom"/>
</dbReference>